<dbReference type="GO" id="GO:0005737">
    <property type="term" value="C:cytoplasm"/>
    <property type="evidence" value="ECO:0007669"/>
    <property type="project" value="TreeGrafter"/>
</dbReference>
<protein>
    <submittedName>
        <fullName evidence="5">Unannotated protein</fullName>
    </submittedName>
</protein>
<comment type="similarity">
    <text evidence="3">Belongs to the acetyltransferase family. RimJ subfamily.</text>
</comment>
<keyword evidence="1" id="KW-0808">Transferase</keyword>
<dbReference type="PROSITE" id="PS51186">
    <property type="entry name" value="GNAT"/>
    <property type="match status" value="1"/>
</dbReference>
<dbReference type="EMBL" id="CAFABF010000009">
    <property type="protein sequence ID" value="CAB4822284.1"/>
    <property type="molecule type" value="Genomic_DNA"/>
</dbReference>
<sequence length="185" mass="21523">MRWPVTLKGEEIYLRPLRFRDRNQWNQVRAENRAWLSPWEATVPPIDSQGALPSFFEMVRMLNSEARFGRSFSFAIWHQRNLIGQISLGGVIYGALRAGHIGYWIDKNCANKGYTTVAVEILSEYAFDVLELHRVEINLRPENAASRRVAEKAGYIFEGERPRYLHIDGDWRDHITFVKENSALK</sequence>
<dbReference type="PANTHER" id="PTHR43792:SF8">
    <property type="entry name" value="[RIBOSOMAL PROTEIN US5]-ALANINE N-ACETYLTRANSFERASE"/>
    <property type="match status" value="1"/>
</dbReference>
<keyword evidence="2" id="KW-0012">Acyltransferase</keyword>
<organism evidence="5">
    <name type="scientific">freshwater metagenome</name>
    <dbReference type="NCBI Taxonomy" id="449393"/>
    <lineage>
        <taxon>unclassified sequences</taxon>
        <taxon>metagenomes</taxon>
        <taxon>ecological metagenomes</taxon>
    </lineage>
</organism>
<dbReference type="InterPro" id="IPR000182">
    <property type="entry name" value="GNAT_dom"/>
</dbReference>
<dbReference type="InterPro" id="IPR016181">
    <property type="entry name" value="Acyl_CoA_acyltransferase"/>
</dbReference>
<gene>
    <name evidence="5" type="ORF">UFOPK2359_00771</name>
    <name evidence="6" type="ORF">UFOPK3167_00363</name>
</gene>
<evidence type="ECO:0000256" key="2">
    <source>
        <dbReference type="ARBA" id="ARBA00023315"/>
    </source>
</evidence>
<dbReference type="GO" id="GO:0008999">
    <property type="term" value="F:protein-N-terminal-alanine acetyltransferase activity"/>
    <property type="evidence" value="ECO:0007669"/>
    <property type="project" value="TreeGrafter"/>
</dbReference>
<dbReference type="PANTHER" id="PTHR43792">
    <property type="entry name" value="GNAT FAMILY, PUTATIVE (AFU_ORTHOLOGUE AFUA_3G00765)-RELATED-RELATED"/>
    <property type="match status" value="1"/>
</dbReference>
<reference evidence="5" key="1">
    <citation type="submission" date="2020-05" db="EMBL/GenBank/DDBJ databases">
        <authorList>
            <person name="Chiriac C."/>
            <person name="Salcher M."/>
            <person name="Ghai R."/>
            <person name="Kavagutti S V."/>
        </authorList>
    </citation>
    <scope>NUCLEOTIDE SEQUENCE</scope>
</reference>
<dbReference type="SUPFAM" id="SSF55729">
    <property type="entry name" value="Acyl-CoA N-acyltransferases (Nat)"/>
    <property type="match status" value="1"/>
</dbReference>
<dbReference type="Gene3D" id="3.40.630.30">
    <property type="match status" value="1"/>
</dbReference>
<feature type="domain" description="N-acetyltransferase" evidence="4">
    <location>
        <begin position="12"/>
        <end position="178"/>
    </location>
</feature>
<name>A0A6J6NAQ0_9ZZZZ</name>
<evidence type="ECO:0000259" key="4">
    <source>
        <dbReference type="PROSITE" id="PS51186"/>
    </source>
</evidence>
<dbReference type="AlphaFoldDB" id="A0A6J6NAQ0"/>
<dbReference type="EMBL" id="CAEZXG010000042">
    <property type="protein sequence ID" value="CAB4682158.1"/>
    <property type="molecule type" value="Genomic_DNA"/>
</dbReference>
<evidence type="ECO:0000256" key="3">
    <source>
        <dbReference type="ARBA" id="ARBA00038502"/>
    </source>
</evidence>
<evidence type="ECO:0000313" key="6">
    <source>
        <dbReference type="EMBL" id="CAB4822284.1"/>
    </source>
</evidence>
<evidence type="ECO:0000313" key="5">
    <source>
        <dbReference type="EMBL" id="CAB4682158.1"/>
    </source>
</evidence>
<evidence type="ECO:0000256" key="1">
    <source>
        <dbReference type="ARBA" id="ARBA00022679"/>
    </source>
</evidence>
<dbReference type="InterPro" id="IPR051531">
    <property type="entry name" value="N-acetyltransferase"/>
</dbReference>
<proteinExistence type="inferred from homology"/>
<accession>A0A6J6NAQ0</accession>
<dbReference type="Pfam" id="PF13302">
    <property type="entry name" value="Acetyltransf_3"/>
    <property type="match status" value="1"/>
</dbReference>